<keyword evidence="2" id="KW-1185">Reference proteome</keyword>
<sequence>MSSNYQHIFEQIAHVAAPYVIYWSEDFARDGVVIELNDEDRGQPEESFTTIVRNMKIQGTTDVGGLFTRAVMHAKQRLQEQLAKKCDEPELRLWLAQNRDADFMDNSKIPQNLRKLYQTHLMATKPVTVGIDPSTEEGSVAVKTRRGVPLKEQPRKKYCPVHKEDEMVFRPEQGKWKCSVKGCKIVARPKEESNPVGQVMVGKGKLDLRVVFPEDGGEPSIIIMADNNVALDVTSLVDLEKFREWNDYLTAAKQAKRAGESVTAIPKSYSTLLLKFSKPAKVFGCEYS</sequence>
<evidence type="ECO:0000313" key="1">
    <source>
        <dbReference type="EMBL" id="GAA2555138.1"/>
    </source>
</evidence>
<dbReference type="EMBL" id="BAAATM010000022">
    <property type="protein sequence ID" value="GAA2555138.1"/>
    <property type="molecule type" value="Genomic_DNA"/>
</dbReference>
<organism evidence="1 2">
    <name type="scientific">Streptomyces levis</name>
    <dbReference type="NCBI Taxonomy" id="285566"/>
    <lineage>
        <taxon>Bacteria</taxon>
        <taxon>Bacillati</taxon>
        <taxon>Actinomycetota</taxon>
        <taxon>Actinomycetes</taxon>
        <taxon>Kitasatosporales</taxon>
        <taxon>Streptomycetaceae</taxon>
        <taxon>Streptomyces</taxon>
    </lineage>
</organism>
<dbReference type="Proteomes" id="UP001501095">
    <property type="component" value="Unassembled WGS sequence"/>
</dbReference>
<evidence type="ECO:0000313" key="2">
    <source>
        <dbReference type="Proteomes" id="UP001501095"/>
    </source>
</evidence>
<gene>
    <name evidence="1" type="ORF">GCM10010423_65400</name>
</gene>
<comment type="caution">
    <text evidence="1">The sequence shown here is derived from an EMBL/GenBank/DDBJ whole genome shotgun (WGS) entry which is preliminary data.</text>
</comment>
<reference evidence="2" key="1">
    <citation type="journal article" date="2019" name="Int. J. Syst. Evol. Microbiol.">
        <title>The Global Catalogue of Microorganisms (GCM) 10K type strain sequencing project: providing services to taxonomists for standard genome sequencing and annotation.</title>
        <authorList>
            <consortium name="The Broad Institute Genomics Platform"/>
            <consortium name="The Broad Institute Genome Sequencing Center for Infectious Disease"/>
            <person name="Wu L."/>
            <person name="Ma J."/>
        </authorList>
    </citation>
    <scope>NUCLEOTIDE SEQUENCE [LARGE SCALE GENOMIC DNA]</scope>
    <source>
        <strain evidence="2">JCM 6924</strain>
    </source>
</reference>
<proteinExistence type="predicted"/>
<protein>
    <submittedName>
        <fullName evidence="1">Uncharacterized protein</fullName>
    </submittedName>
</protein>
<name>A0ABP6BBW4_9ACTN</name>
<dbReference type="RefSeq" id="WP_344543054.1">
    <property type="nucleotide sequence ID" value="NZ_BAAATM010000022.1"/>
</dbReference>
<accession>A0ABP6BBW4</accession>